<evidence type="ECO:0000256" key="4">
    <source>
        <dbReference type="ARBA" id="ARBA00023242"/>
    </source>
</evidence>
<dbReference type="OrthoDB" id="25675at2759"/>
<evidence type="ECO:0000313" key="10">
    <source>
        <dbReference type="Proteomes" id="UP000187406"/>
    </source>
</evidence>
<dbReference type="EMBL" id="BDDD01007192">
    <property type="protein sequence ID" value="GAV91261.1"/>
    <property type="molecule type" value="Genomic_DNA"/>
</dbReference>
<comment type="subcellular location">
    <subcellularLocation>
        <location evidence="1">Nucleus</location>
        <location evidence="1">Nucleolus</location>
    </subcellularLocation>
</comment>
<comment type="function">
    <text evidence="5">Involved in rRNA-processing and ribosome biogenesis.</text>
</comment>
<name>A0A1Q3DFP4_CEPFO</name>
<feature type="compositionally biased region" description="Basic and acidic residues" evidence="7">
    <location>
        <begin position="254"/>
        <end position="264"/>
    </location>
</feature>
<comment type="caution">
    <text evidence="9">The sequence shown here is derived from an EMBL/GenBank/DDBJ whole genome shotgun (WGS) entry which is preliminary data.</text>
</comment>
<evidence type="ECO:0000313" key="9">
    <source>
        <dbReference type="EMBL" id="GAV91261.1"/>
    </source>
</evidence>
<dbReference type="GO" id="GO:0006364">
    <property type="term" value="P:rRNA processing"/>
    <property type="evidence" value="ECO:0007669"/>
    <property type="project" value="UniProtKB-KW"/>
</dbReference>
<evidence type="ECO:0000256" key="6">
    <source>
        <dbReference type="ARBA" id="ARBA00038503"/>
    </source>
</evidence>
<dbReference type="Pfam" id="PF24779">
    <property type="entry name" value="UTP23_sensor"/>
    <property type="match status" value="1"/>
</dbReference>
<dbReference type="InterPro" id="IPR029060">
    <property type="entry name" value="PIN-like_dom_sf"/>
</dbReference>
<evidence type="ECO:0000256" key="2">
    <source>
        <dbReference type="ARBA" id="ARBA00022517"/>
    </source>
</evidence>
<proteinExistence type="inferred from homology"/>
<dbReference type="FunFam" id="3.40.50.1010:FF:000006">
    <property type="entry name" value="rRNA-processing protein UTP23 homolog"/>
    <property type="match status" value="1"/>
</dbReference>
<dbReference type="AlphaFoldDB" id="A0A1Q3DFP4"/>
<dbReference type="Proteomes" id="UP000187406">
    <property type="component" value="Unassembled WGS sequence"/>
</dbReference>
<dbReference type="CDD" id="cd08553">
    <property type="entry name" value="PIN_Fcf1-like"/>
    <property type="match status" value="1"/>
</dbReference>
<dbReference type="STRING" id="3775.A0A1Q3DFP4"/>
<feature type="region of interest" description="Disordered" evidence="7">
    <location>
        <begin position="220"/>
        <end position="285"/>
    </location>
</feature>
<dbReference type="InParanoid" id="A0A1Q3DFP4"/>
<feature type="domain" description="UTP23 sensor motif region" evidence="8">
    <location>
        <begin position="227"/>
        <end position="244"/>
    </location>
</feature>
<dbReference type="InterPro" id="IPR006984">
    <property type="entry name" value="Fcf1/UTP23"/>
</dbReference>
<dbReference type="GO" id="GO:0032040">
    <property type="term" value="C:small-subunit processome"/>
    <property type="evidence" value="ECO:0007669"/>
    <property type="project" value="InterPro"/>
</dbReference>
<feature type="compositionally biased region" description="Basic residues" evidence="7">
    <location>
        <begin position="266"/>
        <end position="278"/>
    </location>
</feature>
<keyword evidence="3" id="KW-0698">rRNA processing</keyword>
<sequence length="285" mass="32309">MRLKRQKKHRKAVKFYKACYGFRHPYKVLCDGTFIHHLLTYRLTPADHSLSNLLGDSVTLFTTKCAIVELKRLGKSYSESIDAAHSLITARCDHDKIKNADACIMDVVGENNSEHFFVATQDAHLRQKLQLVPGVPLVFGLRNSLLLEKPSAVQLQFAKASEEERLHMSESEYKMLKKRTERLLKTEDIRASSDGNEDVGDQESAMKAVRKTHTVHKRLGVKDGPQFKRKKAKGPNPLSCKKKKNPVNPNPVLGKERNDKDGAVRSRSRKRKRSRGGKKLVESDV</sequence>
<evidence type="ECO:0000256" key="1">
    <source>
        <dbReference type="ARBA" id="ARBA00004604"/>
    </source>
</evidence>
<evidence type="ECO:0000259" key="8">
    <source>
        <dbReference type="Pfam" id="PF24779"/>
    </source>
</evidence>
<dbReference type="SUPFAM" id="SSF88723">
    <property type="entry name" value="PIN domain-like"/>
    <property type="match status" value="1"/>
</dbReference>
<evidence type="ECO:0000256" key="7">
    <source>
        <dbReference type="SAM" id="MobiDB-lite"/>
    </source>
</evidence>
<keyword evidence="4" id="KW-0539">Nucleus</keyword>
<keyword evidence="10" id="KW-1185">Reference proteome</keyword>
<dbReference type="InterPro" id="IPR057776">
    <property type="entry name" value="UTP23_sensor"/>
</dbReference>
<keyword evidence="2" id="KW-0690">Ribosome biogenesis</keyword>
<dbReference type="Pfam" id="PF04900">
    <property type="entry name" value="Fcf1"/>
    <property type="match status" value="1"/>
</dbReference>
<dbReference type="FunCoup" id="A0A1Q3DFP4">
    <property type="interactions" value="2774"/>
</dbReference>
<protein>
    <submittedName>
        <fullName evidence="9">Fcf1 domain-containing protein</fullName>
    </submittedName>
</protein>
<organism evidence="9 10">
    <name type="scientific">Cephalotus follicularis</name>
    <name type="common">Albany pitcher plant</name>
    <dbReference type="NCBI Taxonomy" id="3775"/>
    <lineage>
        <taxon>Eukaryota</taxon>
        <taxon>Viridiplantae</taxon>
        <taxon>Streptophyta</taxon>
        <taxon>Embryophyta</taxon>
        <taxon>Tracheophyta</taxon>
        <taxon>Spermatophyta</taxon>
        <taxon>Magnoliopsida</taxon>
        <taxon>eudicotyledons</taxon>
        <taxon>Gunneridae</taxon>
        <taxon>Pentapetalae</taxon>
        <taxon>rosids</taxon>
        <taxon>fabids</taxon>
        <taxon>Oxalidales</taxon>
        <taxon>Cephalotaceae</taxon>
        <taxon>Cephalotus</taxon>
    </lineage>
</organism>
<comment type="similarity">
    <text evidence="6">Belongs to the UTP23/FCF1 family. UTP23 subfamily.</text>
</comment>
<accession>A0A1Q3DFP4</accession>
<dbReference type="Gene3D" id="3.40.50.1010">
    <property type="entry name" value="5'-nuclease"/>
    <property type="match status" value="1"/>
</dbReference>
<reference evidence="10" key="1">
    <citation type="submission" date="2016-04" db="EMBL/GenBank/DDBJ databases">
        <title>Cephalotus genome sequencing.</title>
        <authorList>
            <person name="Fukushima K."/>
            <person name="Hasebe M."/>
            <person name="Fang X."/>
        </authorList>
    </citation>
    <scope>NUCLEOTIDE SEQUENCE [LARGE SCALE GENOMIC DNA]</scope>
    <source>
        <strain evidence="10">cv. St1</strain>
    </source>
</reference>
<evidence type="ECO:0000256" key="5">
    <source>
        <dbReference type="ARBA" id="ARBA00037300"/>
    </source>
</evidence>
<evidence type="ECO:0000256" key="3">
    <source>
        <dbReference type="ARBA" id="ARBA00022552"/>
    </source>
</evidence>
<gene>
    <name evidence="9" type="ORF">CFOL_v3_34660</name>
</gene>
<dbReference type="PANTHER" id="PTHR12416">
    <property type="entry name" value="RRNA-PROCESSING PROTEIN UTP23 HOMOLOG"/>
    <property type="match status" value="1"/>
</dbReference>